<dbReference type="PANTHER" id="PTHR23176">
    <property type="entry name" value="RHO/RAC/CDC GTPASE-ACTIVATING PROTEIN"/>
    <property type="match status" value="1"/>
</dbReference>
<dbReference type="Pfam" id="PF00611">
    <property type="entry name" value="FCH"/>
    <property type="match status" value="1"/>
</dbReference>
<protein>
    <submittedName>
        <fullName evidence="6">RHO GTPase-activating protein RGD1</fullName>
    </submittedName>
</protein>
<sequence>MSAVNSGEPKPENPGASSSSGSELLQREEVKKVLSSDIAINALLSRLKSSLLTCEEFTKFVRKKYLYEEEHAQEMTKTTKHFFQQSGHSGLSRSIHQLLEFDNKLSQVKVSYVRALQKIYDELTALLLTVTKTRKSVKERSRRLEKDVSDAIHSAEKAKSRYISLCQDWEKLRLADPTKTKLTLRGSKTTKEQEEDLQRKIDNADIEYKQKVDHSNSLRNTFLSRERPQIVSELTDLILEMDTAMSIQLQKYTIWTENMILNSGVSINPVDGNSKSMRNAATSMNNELDLYNSLNKYNTSKSASMVNKNLIPVEYKKHPSMAKSYTSSAMGGSSTFGKISGPSNFVVNTSKNSLPKRVMSTQNESPFVASSASTGLGGTVSPQNHNVQPSSASSGHSQMSSNGNSITPSSSRPLKSMVDIAIPSSAPATGYGSNTNGSSGPAPNSAPSQVNNSNGSGNGISNGIGNDSNQDFPTLDPGANARQTSIAHSIATTTDTMNRPTSTVQTIGSLPPGTTKDFKTFGMPLENLLDYDQDLVPAIVRQCIYVVDKYGLDLEGIYRKSANVLDVSRLKSEIDKDPSNIFMILPSKNYTDSDIYLVGSLLKTFFANLPDTLMPREMTDEIKTCLSIDDPTTRRNYMHGIIYKLPDGQYWTIRALIFHLKRVLEHEAQNRMGLKALCIIWGPTIISPNNEDLNDVNYQISAMRLLFDVADQAFEPE</sequence>
<dbReference type="PANTHER" id="PTHR23176:SF128">
    <property type="entry name" value="RHO GTPASE-ACTIVATING PROTEIN RGD1"/>
    <property type="match status" value="1"/>
</dbReference>
<evidence type="ECO:0000313" key="7">
    <source>
        <dbReference type="Proteomes" id="UP000422736"/>
    </source>
</evidence>
<dbReference type="Gene3D" id="1.10.555.10">
    <property type="entry name" value="Rho GTPase activation protein"/>
    <property type="match status" value="1"/>
</dbReference>
<dbReference type="SMART" id="SM00055">
    <property type="entry name" value="FCH"/>
    <property type="match status" value="1"/>
</dbReference>
<dbReference type="SMART" id="SM00324">
    <property type="entry name" value="RhoGAP"/>
    <property type="match status" value="1"/>
</dbReference>
<dbReference type="InterPro" id="IPR001060">
    <property type="entry name" value="FCH_dom"/>
</dbReference>
<evidence type="ECO:0000313" key="6">
    <source>
        <dbReference type="EMBL" id="QGN16473.1"/>
    </source>
</evidence>
<dbReference type="PROSITE" id="PS51741">
    <property type="entry name" value="F_BAR"/>
    <property type="match status" value="1"/>
</dbReference>
<feature type="region of interest" description="Disordered" evidence="3">
    <location>
        <begin position="425"/>
        <end position="513"/>
    </location>
</feature>
<dbReference type="PROSITE" id="PS50238">
    <property type="entry name" value="RHOGAP"/>
    <property type="match status" value="1"/>
</dbReference>
<organism evidence="6 7">
    <name type="scientific">Kluyveromyces marxianus</name>
    <name type="common">Yeast</name>
    <name type="synonym">Candida kefyr</name>
    <dbReference type="NCBI Taxonomy" id="4911"/>
    <lineage>
        <taxon>Eukaryota</taxon>
        <taxon>Fungi</taxon>
        <taxon>Dikarya</taxon>
        <taxon>Ascomycota</taxon>
        <taxon>Saccharomycotina</taxon>
        <taxon>Saccharomycetes</taxon>
        <taxon>Saccharomycetales</taxon>
        <taxon>Saccharomycetaceae</taxon>
        <taxon>Kluyveromyces</taxon>
    </lineage>
</organism>
<evidence type="ECO:0000256" key="3">
    <source>
        <dbReference type="SAM" id="MobiDB-lite"/>
    </source>
</evidence>
<evidence type="ECO:0000256" key="1">
    <source>
        <dbReference type="ARBA" id="ARBA00022468"/>
    </source>
</evidence>
<feature type="compositionally biased region" description="Polar residues" evidence="3">
    <location>
        <begin position="363"/>
        <end position="389"/>
    </location>
</feature>
<proteinExistence type="predicted"/>
<evidence type="ECO:0000259" key="4">
    <source>
        <dbReference type="PROSITE" id="PS50238"/>
    </source>
</evidence>
<evidence type="ECO:0000259" key="5">
    <source>
        <dbReference type="PROSITE" id="PS51741"/>
    </source>
</evidence>
<dbReference type="Pfam" id="PF00620">
    <property type="entry name" value="RhoGAP"/>
    <property type="match status" value="1"/>
</dbReference>
<gene>
    <name evidence="6" type="primary">RGD1</name>
    <name evidence="6" type="ORF">FIM1_3186</name>
</gene>
<feature type="region of interest" description="Disordered" evidence="3">
    <location>
        <begin position="363"/>
        <end position="412"/>
    </location>
</feature>
<feature type="region of interest" description="Disordered" evidence="3">
    <location>
        <begin position="1"/>
        <end position="24"/>
    </location>
</feature>
<evidence type="ECO:0000256" key="2">
    <source>
        <dbReference type="PROSITE-ProRule" id="PRU01077"/>
    </source>
</evidence>
<keyword evidence="7" id="KW-1185">Reference proteome</keyword>
<feature type="compositionally biased region" description="Low complexity" evidence="3">
    <location>
        <begin position="429"/>
        <end position="455"/>
    </location>
</feature>
<feature type="domain" description="Rho-GAP" evidence="4">
    <location>
        <begin position="523"/>
        <end position="714"/>
    </location>
</feature>
<accession>A0ABX6EW06</accession>
<name>A0ABX6EW06_KLUMA</name>
<dbReference type="InterPro" id="IPR008936">
    <property type="entry name" value="Rho_GTPase_activation_prot"/>
</dbReference>
<dbReference type="InterPro" id="IPR050729">
    <property type="entry name" value="Rho-GAP"/>
</dbReference>
<keyword evidence="2" id="KW-0175">Coiled coil</keyword>
<dbReference type="SUPFAM" id="SSF48350">
    <property type="entry name" value="GTPase activation domain, GAP"/>
    <property type="match status" value="1"/>
</dbReference>
<feature type="domain" description="F-BAR" evidence="5">
    <location>
        <begin position="28"/>
        <end position="289"/>
    </location>
</feature>
<dbReference type="Proteomes" id="UP000422736">
    <property type="component" value="Chromosome 5"/>
</dbReference>
<dbReference type="Gene3D" id="1.20.1270.60">
    <property type="entry name" value="Arfaptin homology (AH) domain/BAR domain"/>
    <property type="match status" value="1"/>
</dbReference>
<keyword evidence="1" id="KW-0343">GTPase activation</keyword>
<dbReference type="SUPFAM" id="SSF103657">
    <property type="entry name" value="BAR/IMD domain-like"/>
    <property type="match status" value="1"/>
</dbReference>
<dbReference type="InterPro" id="IPR000198">
    <property type="entry name" value="RhoGAP_dom"/>
</dbReference>
<feature type="compositionally biased region" description="Polar residues" evidence="3">
    <location>
        <begin position="481"/>
        <end position="508"/>
    </location>
</feature>
<feature type="compositionally biased region" description="Low complexity" evidence="3">
    <location>
        <begin position="390"/>
        <end position="411"/>
    </location>
</feature>
<dbReference type="EMBL" id="CP015058">
    <property type="protein sequence ID" value="QGN16473.1"/>
    <property type="molecule type" value="Genomic_DNA"/>
</dbReference>
<dbReference type="InterPro" id="IPR027267">
    <property type="entry name" value="AH/BAR_dom_sf"/>
</dbReference>
<reference evidence="6 7" key="1">
    <citation type="submission" date="2016-03" db="EMBL/GenBank/DDBJ databases">
        <title>How can Kluyveromyces marxianus grow so fast - potential evolutionary course in Saccharomyces Complex revealed by comparative genomics.</title>
        <authorList>
            <person name="Mo W."/>
            <person name="Lu W."/>
            <person name="Yang X."/>
            <person name="Qi J."/>
            <person name="Lv H."/>
        </authorList>
    </citation>
    <scope>NUCLEOTIDE SEQUENCE [LARGE SCALE GENOMIC DNA]</scope>
    <source>
        <strain evidence="6 7">FIM1</strain>
    </source>
</reference>
<dbReference type="InterPro" id="IPR031160">
    <property type="entry name" value="F_BAR_dom"/>
</dbReference>